<proteinExistence type="predicted"/>
<sequence length="122" mass="13569">MTTEIPVETRVLNIESQVPGSRFKVYTDGSTNDSEAGFAVCILEHGEPYEIFKFKLGVNNTVFQAELAAIDFAVRWALDKKIKLILLWIASHPSRPSGAPGPRLRWSSGPKKILTWLGDRLG</sequence>
<dbReference type="InterPro" id="IPR036397">
    <property type="entry name" value="RNaseH_sf"/>
</dbReference>
<dbReference type="GO" id="GO:0003676">
    <property type="term" value="F:nucleic acid binding"/>
    <property type="evidence" value="ECO:0007669"/>
    <property type="project" value="InterPro"/>
</dbReference>
<comment type="caution">
    <text evidence="1">The sequence shown here is derived from an EMBL/GenBank/DDBJ whole genome shotgun (WGS) entry which is preliminary data.</text>
</comment>
<reference evidence="1 2" key="1">
    <citation type="journal article" date="2019" name="Sci. Rep.">
        <title>Orb-weaving spider Araneus ventricosus genome elucidates the spidroin gene catalogue.</title>
        <authorList>
            <person name="Kono N."/>
            <person name="Nakamura H."/>
            <person name="Ohtoshi R."/>
            <person name="Moran D.A.P."/>
            <person name="Shinohara A."/>
            <person name="Yoshida Y."/>
            <person name="Fujiwara M."/>
            <person name="Mori M."/>
            <person name="Tomita M."/>
            <person name="Arakawa K."/>
        </authorList>
    </citation>
    <scope>NUCLEOTIDE SEQUENCE [LARGE SCALE GENOMIC DNA]</scope>
</reference>
<dbReference type="Gene3D" id="3.30.420.10">
    <property type="entry name" value="Ribonuclease H-like superfamily/Ribonuclease H"/>
    <property type="match status" value="1"/>
</dbReference>
<dbReference type="Proteomes" id="UP000499080">
    <property type="component" value="Unassembled WGS sequence"/>
</dbReference>
<accession>A0A4Y1ZXA3</accession>
<evidence type="ECO:0008006" key="3">
    <source>
        <dbReference type="Google" id="ProtNLM"/>
    </source>
</evidence>
<name>A0A4Y1ZXA3_ARAVE</name>
<dbReference type="InterPro" id="IPR012337">
    <property type="entry name" value="RNaseH-like_sf"/>
</dbReference>
<keyword evidence="2" id="KW-1185">Reference proteome</keyword>
<evidence type="ECO:0000313" key="2">
    <source>
        <dbReference type="Proteomes" id="UP000499080"/>
    </source>
</evidence>
<dbReference type="AlphaFoldDB" id="A0A4Y1ZXA3"/>
<dbReference type="OrthoDB" id="411823at2759"/>
<gene>
    <name evidence="1" type="ORF">AVEN_115058_1</name>
</gene>
<dbReference type="EMBL" id="BGPR01000001">
    <property type="protein sequence ID" value="GBL72030.1"/>
    <property type="molecule type" value="Genomic_DNA"/>
</dbReference>
<organism evidence="1 2">
    <name type="scientific">Araneus ventricosus</name>
    <name type="common">Orbweaver spider</name>
    <name type="synonym">Epeira ventricosa</name>
    <dbReference type="NCBI Taxonomy" id="182803"/>
    <lineage>
        <taxon>Eukaryota</taxon>
        <taxon>Metazoa</taxon>
        <taxon>Ecdysozoa</taxon>
        <taxon>Arthropoda</taxon>
        <taxon>Chelicerata</taxon>
        <taxon>Arachnida</taxon>
        <taxon>Araneae</taxon>
        <taxon>Araneomorphae</taxon>
        <taxon>Entelegynae</taxon>
        <taxon>Araneoidea</taxon>
        <taxon>Araneidae</taxon>
        <taxon>Araneus</taxon>
    </lineage>
</organism>
<protein>
    <recommendedName>
        <fullName evidence="3">RNase H type-1 domain-containing protein</fullName>
    </recommendedName>
</protein>
<evidence type="ECO:0000313" key="1">
    <source>
        <dbReference type="EMBL" id="GBL72030.1"/>
    </source>
</evidence>
<dbReference type="SUPFAM" id="SSF53098">
    <property type="entry name" value="Ribonuclease H-like"/>
    <property type="match status" value="1"/>
</dbReference>